<sequence length="91" mass="10003">MANSRTFFLNIFNTGLNNDNKFNTCNTPKRKRISSTTSDITASSSTCASPLLHSIPKTGSINSITPTIFKTPLAPSRSTARFRKSYGMQLK</sequence>
<reference evidence="1" key="1">
    <citation type="submission" date="2021-02" db="EMBL/GenBank/DDBJ databases">
        <authorList>
            <person name="Nowell W R."/>
        </authorList>
    </citation>
    <scope>NUCLEOTIDE SEQUENCE</scope>
</reference>
<evidence type="ECO:0000313" key="2">
    <source>
        <dbReference type="Proteomes" id="UP000676336"/>
    </source>
</evidence>
<evidence type="ECO:0000313" key="1">
    <source>
        <dbReference type="EMBL" id="CAF5228470.1"/>
    </source>
</evidence>
<dbReference type="EMBL" id="CAJOBI010366755">
    <property type="protein sequence ID" value="CAF5228470.1"/>
    <property type="molecule type" value="Genomic_DNA"/>
</dbReference>
<feature type="non-terminal residue" evidence="1">
    <location>
        <position position="1"/>
    </location>
</feature>
<dbReference type="Proteomes" id="UP000676336">
    <property type="component" value="Unassembled WGS sequence"/>
</dbReference>
<name>A0A8S3KER6_9BILA</name>
<comment type="caution">
    <text evidence="1">The sequence shown here is derived from an EMBL/GenBank/DDBJ whole genome shotgun (WGS) entry which is preliminary data.</text>
</comment>
<proteinExistence type="predicted"/>
<protein>
    <submittedName>
        <fullName evidence="1">Uncharacterized protein</fullName>
    </submittedName>
</protein>
<organism evidence="1 2">
    <name type="scientific">Rotaria magnacalcarata</name>
    <dbReference type="NCBI Taxonomy" id="392030"/>
    <lineage>
        <taxon>Eukaryota</taxon>
        <taxon>Metazoa</taxon>
        <taxon>Spiralia</taxon>
        <taxon>Gnathifera</taxon>
        <taxon>Rotifera</taxon>
        <taxon>Eurotatoria</taxon>
        <taxon>Bdelloidea</taxon>
        <taxon>Philodinida</taxon>
        <taxon>Philodinidae</taxon>
        <taxon>Rotaria</taxon>
    </lineage>
</organism>
<gene>
    <name evidence="1" type="ORF">SMN809_LOCUS85775</name>
</gene>
<accession>A0A8S3KER6</accession>
<dbReference type="AlphaFoldDB" id="A0A8S3KER6"/>